<accession>A0ACB7TPJ2</accession>
<proteinExistence type="predicted"/>
<sequence>MLGIATLAGGPAIHDAFAALARDARRGVTSGTLVSALRSALSRPCPASVTKKDLTTATGKAAPSACCTSAKRHAVVG</sequence>
<name>A0ACB7TPJ2_HYAAI</name>
<gene>
    <name evidence="1" type="ORF">HPB50_022127</name>
</gene>
<protein>
    <submittedName>
        <fullName evidence="1">Uncharacterized protein</fullName>
    </submittedName>
</protein>
<dbReference type="Proteomes" id="UP000821845">
    <property type="component" value="Chromosome 1"/>
</dbReference>
<dbReference type="EMBL" id="CM023481">
    <property type="protein sequence ID" value="KAH6947944.1"/>
    <property type="molecule type" value="Genomic_DNA"/>
</dbReference>
<keyword evidence="2" id="KW-1185">Reference proteome</keyword>
<evidence type="ECO:0000313" key="1">
    <source>
        <dbReference type="EMBL" id="KAH6947944.1"/>
    </source>
</evidence>
<reference evidence="1" key="1">
    <citation type="submission" date="2020-05" db="EMBL/GenBank/DDBJ databases">
        <title>Large-scale comparative analyses of tick genomes elucidate their genetic diversity and vector capacities.</title>
        <authorList>
            <person name="Jia N."/>
            <person name="Wang J."/>
            <person name="Shi W."/>
            <person name="Du L."/>
            <person name="Sun Y."/>
            <person name="Zhan W."/>
            <person name="Jiang J."/>
            <person name="Wang Q."/>
            <person name="Zhang B."/>
            <person name="Ji P."/>
            <person name="Sakyi L.B."/>
            <person name="Cui X."/>
            <person name="Yuan T."/>
            <person name="Jiang B."/>
            <person name="Yang W."/>
            <person name="Lam T.T.-Y."/>
            <person name="Chang Q."/>
            <person name="Ding S."/>
            <person name="Wang X."/>
            <person name="Zhu J."/>
            <person name="Ruan X."/>
            <person name="Zhao L."/>
            <person name="Wei J."/>
            <person name="Que T."/>
            <person name="Du C."/>
            <person name="Cheng J."/>
            <person name="Dai P."/>
            <person name="Han X."/>
            <person name="Huang E."/>
            <person name="Gao Y."/>
            <person name="Liu J."/>
            <person name="Shao H."/>
            <person name="Ye R."/>
            <person name="Li L."/>
            <person name="Wei W."/>
            <person name="Wang X."/>
            <person name="Wang C."/>
            <person name="Yang T."/>
            <person name="Huo Q."/>
            <person name="Li W."/>
            <person name="Guo W."/>
            <person name="Chen H."/>
            <person name="Zhou L."/>
            <person name="Ni X."/>
            <person name="Tian J."/>
            <person name="Zhou Y."/>
            <person name="Sheng Y."/>
            <person name="Liu T."/>
            <person name="Pan Y."/>
            <person name="Xia L."/>
            <person name="Li J."/>
            <person name="Zhao F."/>
            <person name="Cao W."/>
        </authorList>
    </citation>
    <scope>NUCLEOTIDE SEQUENCE</scope>
    <source>
        <strain evidence="1">Hyas-2018</strain>
    </source>
</reference>
<evidence type="ECO:0000313" key="2">
    <source>
        <dbReference type="Proteomes" id="UP000821845"/>
    </source>
</evidence>
<comment type="caution">
    <text evidence="1">The sequence shown here is derived from an EMBL/GenBank/DDBJ whole genome shotgun (WGS) entry which is preliminary data.</text>
</comment>
<organism evidence="1 2">
    <name type="scientific">Hyalomma asiaticum</name>
    <name type="common">Tick</name>
    <dbReference type="NCBI Taxonomy" id="266040"/>
    <lineage>
        <taxon>Eukaryota</taxon>
        <taxon>Metazoa</taxon>
        <taxon>Ecdysozoa</taxon>
        <taxon>Arthropoda</taxon>
        <taxon>Chelicerata</taxon>
        <taxon>Arachnida</taxon>
        <taxon>Acari</taxon>
        <taxon>Parasitiformes</taxon>
        <taxon>Ixodida</taxon>
        <taxon>Ixodoidea</taxon>
        <taxon>Ixodidae</taxon>
        <taxon>Hyalomminae</taxon>
        <taxon>Hyalomma</taxon>
    </lineage>
</organism>